<dbReference type="Proteomes" id="UP000886520">
    <property type="component" value="Chromosome 20"/>
</dbReference>
<name>A0A9D4Z8B0_ADICA</name>
<accession>A0A9D4Z8B0</accession>
<evidence type="ECO:0000313" key="1">
    <source>
        <dbReference type="EMBL" id="KAI5064387.1"/>
    </source>
</evidence>
<organism evidence="1 2">
    <name type="scientific">Adiantum capillus-veneris</name>
    <name type="common">Maidenhair fern</name>
    <dbReference type="NCBI Taxonomy" id="13818"/>
    <lineage>
        <taxon>Eukaryota</taxon>
        <taxon>Viridiplantae</taxon>
        <taxon>Streptophyta</taxon>
        <taxon>Embryophyta</taxon>
        <taxon>Tracheophyta</taxon>
        <taxon>Polypodiopsida</taxon>
        <taxon>Polypodiidae</taxon>
        <taxon>Polypodiales</taxon>
        <taxon>Pteridineae</taxon>
        <taxon>Pteridaceae</taxon>
        <taxon>Vittarioideae</taxon>
        <taxon>Adiantum</taxon>
    </lineage>
</organism>
<sequence>MKAILDQSSRTFVHRSAHEPSRLKNGLLELRAVTAMMLMMQAVLSYVCREVAGCPCDLYLQTESFLSVKLGIEIGRQHGHGCCFGCRHVILGIAGGGDCVMCRQDNDKCLTKGYPKP</sequence>
<gene>
    <name evidence="1" type="ORF">GOP47_0021057</name>
</gene>
<dbReference type="AlphaFoldDB" id="A0A9D4Z8B0"/>
<protein>
    <submittedName>
        <fullName evidence="1">Uncharacterized protein</fullName>
    </submittedName>
</protein>
<keyword evidence="2" id="KW-1185">Reference proteome</keyword>
<reference evidence="1" key="1">
    <citation type="submission" date="2021-01" db="EMBL/GenBank/DDBJ databases">
        <title>Adiantum capillus-veneris genome.</title>
        <authorList>
            <person name="Fang Y."/>
            <person name="Liao Q."/>
        </authorList>
    </citation>
    <scope>NUCLEOTIDE SEQUENCE</scope>
    <source>
        <strain evidence="1">H3</strain>
        <tissue evidence="1">Leaf</tissue>
    </source>
</reference>
<evidence type="ECO:0000313" key="2">
    <source>
        <dbReference type="Proteomes" id="UP000886520"/>
    </source>
</evidence>
<comment type="caution">
    <text evidence="1">The sequence shown here is derived from an EMBL/GenBank/DDBJ whole genome shotgun (WGS) entry which is preliminary data.</text>
</comment>
<dbReference type="EMBL" id="JABFUD020000020">
    <property type="protein sequence ID" value="KAI5064387.1"/>
    <property type="molecule type" value="Genomic_DNA"/>
</dbReference>
<proteinExistence type="predicted"/>